<comment type="caution">
    <text evidence="4">The sequence shown here is derived from an EMBL/GenBank/DDBJ whole genome shotgun (WGS) entry which is preliminary data.</text>
</comment>
<dbReference type="InterPro" id="IPR011044">
    <property type="entry name" value="Quino_amine_DH_bsu"/>
</dbReference>
<dbReference type="InterPro" id="IPR019417">
    <property type="entry name" value="DUF2415"/>
</dbReference>
<dbReference type="PANTHER" id="PTHR43991">
    <property type="entry name" value="WD REPEAT PROTEIN (AFU_ORTHOLOGUE AFUA_8G05640)-RELATED"/>
    <property type="match status" value="1"/>
</dbReference>
<feature type="repeat" description="WD" evidence="1">
    <location>
        <begin position="189"/>
        <end position="221"/>
    </location>
</feature>
<dbReference type="AlphaFoldDB" id="A0A8H6VVB5"/>
<accession>A0A8H6VVB5</accession>
<proteinExistence type="predicted"/>
<evidence type="ECO:0000313" key="4">
    <source>
        <dbReference type="EMBL" id="KAF7289614.1"/>
    </source>
</evidence>
<dbReference type="PANTHER" id="PTHR43991:SF9">
    <property type="entry name" value="DUF2415 DOMAIN-CONTAINING PROTEIN"/>
    <property type="match status" value="1"/>
</dbReference>
<dbReference type="InterPro" id="IPR015943">
    <property type="entry name" value="WD40/YVTN_repeat-like_dom_sf"/>
</dbReference>
<keyword evidence="1" id="KW-0853">WD repeat</keyword>
<feature type="domain" description="DUF2415" evidence="3">
    <location>
        <begin position="253"/>
        <end position="291"/>
    </location>
</feature>
<dbReference type="OrthoDB" id="64353at2759"/>
<evidence type="ECO:0000256" key="2">
    <source>
        <dbReference type="SAM" id="MobiDB-lite"/>
    </source>
</evidence>
<dbReference type="Proteomes" id="UP000613580">
    <property type="component" value="Unassembled WGS sequence"/>
</dbReference>
<name>A0A8H6VVB5_MYCCL</name>
<dbReference type="Pfam" id="PF10313">
    <property type="entry name" value="DUF2415"/>
    <property type="match status" value="1"/>
</dbReference>
<feature type="compositionally biased region" description="Low complexity" evidence="2">
    <location>
        <begin position="345"/>
        <end position="357"/>
    </location>
</feature>
<gene>
    <name evidence="4" type="ORF">HMN09_01323600</name>
</gene>
<evidence type="ECO:0000259" key="3">
    <source>
        <dbReference type="Pfam" id="PF10313"/>
    </source>
</evidence>
<sequence>MAAGSGPPLTHSTAWDAGGQIRLNGRLPVSLLTSPTPTNRVPATVTISHIRPRVVLICPRERGVVNYDPNQAPRTIADVAFTPNTLTSLPIPDSGGGQDAEIHLSLLRNGSSSHTDWQLSTHLDGSINNSILNSATGTASSCSSACPSKVFLHRLTGGGYVTASPIATLTLPPTPLNGAASPALVASFSTAFSADGSKYAVASQEGSVAVWDVRSSNPLKVFLTDKTRGNTTNTAWDPQEWNHWKTPGPGWSTRTVKFGGRPERELMMFTEHTSLVHVVDARTFEREEVVHVPTYQPLRLPEMSSAASILRTLEETFRVHEADGKDEVLVIPPLGDHNVEQEQQAAHSHPFSHAHSPSPEPPCASFPDNSLATEPDLAGACFDPSGAYVYAASKVGVAEWKVRGAEKRWWSGGSWER</sequence>
<dbReference type="SUPFAM" id="SSF50969">
    <property type="entry name" value="YVTN repeat-like/Quinoprotein amine dehydrogenase"/>
    <property type="match status" value="1"/>
</dbReference>
<dbReference type="PROSITE" id="PS50082">
    <property type="entry name" value="WD_REPEATS_2"/>
    <property type="match status" value="1"/>
</dbReference>
<protein>
    <submittedName>
        <fullName evidence="4">DUF2415 domain-containing protein</fullName>
    </submittedName>
</protein>
<evidence type="ECO:0000313" key="5">
    <source>
        <dbReference type="Proteomes" id="UP000613580"/>
    </source>
</evidence>
<dbReference type="InterPro" id="IPR001680">
    <property type="entry name" value="WD40_rpt"/>
</dbReference>
<evidence type="ECO:0000256" key="1">
    <source>
        <dbReference type="PROSITE-ProRule" id="PRU00221"/>
    </source>
</evidence>
<dbReference type="EMBL" id="JACAZE010000028">
    <property type="protein sequence ID" value="KAF7289614.1"/>
    <property type="molecule type" value="Genomic_DNA"/>
</dbReference>
<reference evidence="4" key="1">
    <citation type="submission" date="2020-05" db="EMBL/GenBank/DDBJ databases">
        <title>Mycena genomes resolve the evolution of fungal bioluminescence.</title>
        <authorList>
            <person name="Tsai I.J."/>
        </authorList>
    </citation>
    <scope>NUCLEOTIDE SEQUENCE</scope>
    <source>
        <strain evidence="4">110903Hualien_Pintung</strain>
    </source>
</reference>
<keyword evidence="5" id="KW-1185">Reference proteome</keyword>
<feature type="region of interest" description="Disordered" evidence="2">
    <location>
        <begin position="340"/>
        <end position="370"/>
    </location>
</feature>
<dbReference type="Gene3D" id="2.130.10.10">
    <property type="entry name" value="YVTN repeat-like/Quinoprotein amine dehydrogenase"/>
    <property type="match status" value="1"/>
</dbReference>
<organism evidence="4 5">
    <name type="scientific">Mycena chlorophos</name>
    <name type="common">Agaric fungus</name>
    <name type="synonym">Agaricus chlorophos</name>
    <dbReference type="NCBI Taxonomy" id="658473"/>
    <lineage>
        <taxon>Eukaryota</taxon>
        <taxon>Fungi</taxon>
        <taxon>Dikarya</taxon>
        <taxon>Basidiomycota</taxon>
        <taxon>Agaricomycotina</taxon>
        <taxon>Agaricomycetes</taxon>
        <taxon>Agaricomycetidae</taxon>
        <taxon>Agaricales</taxon>
        <taxon>Marasmiineae</taxon>
        <taxon>Mycenaceae</taxon>
        <taxon>Mycena</taxon>
    </lineage>
</organism>